<comment type="catalytic activity">
    <reaction evidence="11">
        <text>Preferential cleavage: Arg-|-Xaa, Lys-|-Xaa.</text>
        <dbReference type="EC" id="3.4.21.4"/>
    </reaction>
</comment>
<evidence type="ECO:0000256" key="5">
    <source>
        <dbReference type="ARBA" id="ARBA00022757"/>
    </source>
</evidence>
<comment type="subcellular location">
    <subcellularLocation>
        <location evidence="1">Secreted</location>
    </subcellularLocation>
</comment>
<dbReference type="InterPro" id="IPR033116">
    <property type="entry name" value="TRYPSIN_SER"/>
</dbReference>
<dbReference type="PROSITE" id="PS00135">
    <property type="entry name" value="TRYPSIN_SER"/>
    <property type="match status" value="1"/>
</dbReference>
<dbReference type="InterPro" id="IPR009003">
    <property type="entry name" value="Peptidase_S1_PA"/>
</dbReference>
<dbReference type="PANTHER" id="PTHR24276:SF97">
    <property type="entry name" value="GH13245P2-RELATED"/>
    <property type="match status" value="1"/>
</dbReference>
<evidence type="ECO:0000256" key="13">
    <source>
        <dbReference type="SAM" id="SignalP"/>
    </source>
</evidence>
<protein>
    <recommendedName>
        <fullName evidence="12">trypsin</fullName>
        <ecNumber evidence="12">3.4.21.4</ecNumber>
    </recommendedName>
</protein>
<dbReference type="FunFam" id="2.40.10.10:FF:000068">
    <property type="entry name" value="transmembrane protease serine 2"/>
    <property type="match status" value="1"/>
</dbReference>
<dbReference type="Proteomes" id="UP000075881">
    <property type="component" value="Unassembled WGS sequence"/>
</dbReference>
<keyword evidence="5" id="KW-0222">Digestion</keyword>
<evidence type="ECO:0000256" key="2">
    <source>
        <dbReference type="ARBA" id="ARBA00022525"/>
    </source>
</evidence>
<sequence>MYLQLRCFLSLLFIGISHLNAQRQYIVDKDNGANLIVGGFVVNIEQVPYQAAVFQNGNLVCGGSIIGPRWIITARHCVETLESSEYAVVVGTDNPLNGNKLKVENIITPTSIINGSLYDMALVKLLNKLVYNQAVQCIPLLKSMDELVLGKPAVISGFGATAEGGLETPLKAANVNLLSAKDCEKAYSWMDQEYMICAGFNQGLVDTCQGDSGGPLVVNSQLAGVVFYGEGCAKPNYPGIYVSIPWFYDWIVNVVRDEPNEEERELCNPAPQE</sequence>
<dbReference type="EC" id="3.4.21.4" evidence="12"/>
<dbReference type="GO" id="GO:0004252">
    <property type="term" value="F:serine-type endopeptidase activity"/>
    <property type="evidence" value="ECO:0007669"/>
    <property type="project" value="UniProtKB-EC"/>
</dbReference>
<dbReference type="SMART" id="SM00020">
    <property type="entry name" value="Tryp_SPc"/>
    <property type="match status" value="1"/>
</dbReference>
<dbReference type="InterPro" id="IPR001254">
    <property type="entry name" value="Trypsin_dom"/>
</dbReference>
<evidence type="ECO:0000256" key="6">
    <source>
        <dbReference type="ARBA" id="ARBA00022801"/>
    </source>
</evidence>
<keyword evidence="9" id="KW-1015">Disulfide bond</keyword>
<evidence type="ECO:0000256" key="12">
    <source>
        <dbReference type="ARBA" id="ARBA00038868"/>
    </source>
</evidence>
<keyword evidence="4 13" id="KW-0732">Signal</keyword>
<dbReference type="CDD" id="cd00190">
    <property type="entry name" value="Tryp_SPc"/>
    <property type="match status" value="1"/>
</dbReference>
<evidence type="ECO:0000256" key="11">
    <source>
        <dbReference type="ARBA" id="ARBA00036320"/>
    </source>
</evidence>
<keyword evidence="6" id="KW-0378">Hydrolase</keyword>
<dbReference type="FunFam" id="2.40.10.10:FF:000002">
    <property type="entry name" value="Transmembrane protease serine"/>
    <property type="match status" value="1"/>
</dbReference>
<dbReference type="GO" id="GO:0007586">
    <property type="term" value="P:digestion"/>
    <property type="evidence" value="ECO:0007669"/>
    <property type="project" value="UniProtKB-KW"/>
</dbReference>
<dbReference type="InterPro" id="IPR050430">
    <property type="entry name" value="Peptidase_S1"/>
</dbReference>
<dbReference type="SUPFAM" id="SSF50494">
    <property type="entry name" value="Trypsin-like serine proteases"/>
    <property type="match status" value="1"/>
</dbReference>
<keyword evidence="7" id="KW-0720">Serine protease</keyword>
<dbReference type="AlphaFoldDB" id="A0A182K7T0"/>
<evidence type="ECO:0000256" key="9">
    <source>
        <dbReference type="ARBA" id="ARBA00023157"/>
    </source>
</evidence>
<proteinExistence type="inferred from homology"/>
<keyword evidence="8" id="KW-0865">Zymogen</keyword>
<evidence type="ECO:0000256" key="1">
    <source>
        <dbReference type="ARBA" id="ARBA00004613"/>
    </source>
</evidence>
<keyword evidence="2" id="KW-0964">Secreted</keyword>
<dbReference type="InterPro" id="IPR043504">
    <property type="entry name" value="Peptidase_S1_PA_chymotrypsin"/>
</dbReference>
<dbReference type="PROSITE" id="PS50240">
    <property type="entry name" value="TRYPSIN_DOM"/>
    <property type="match status" value="1"/>
</dbReference>
<dbReference type="InterPro" id="IPR001314">
    <property type="entry name" value="Peptidase_S1A"/>
</dbReference>
<evidence type="ECO:0000256" key="4">
    <source>
        <dbReference type="ARBA" id="ARBA00022729"/>
    </source>
</evidence>
<dbReference type="GO" id="GO:0005576">
    <property type="term" value="C:extracellular region"/>
    <property type="evidence" value="ECO:0007669"/>
    <property type="project" value="UniProtKB-SubCell"/>
</dbReference>
<feature type="signal peptide" evidence="13">
    <location>
        <begin position="1"/>
        <end position="21"/>
    </location>
</feature>
<dbReference type="PANTHER" id="PTHR24276">
    <property type="entry name" value="POLYSERASE-RELATED"/>
    <property type="match status" value="1"/>
</dbReference>
<dbReference type="GO" id="GO:0006508">
    <property type="term" value="P:proteolysis"/>
    <property type="evidence" value="ECO:0007669"/>
    <property type="project" value="UniProtKB-KW"/>
</dbReference>
<evidence type="ECO:0000256" key="10">
    <source>
        <dbReference type="ARBA" id="ARBA00024195"/>
    </source>
</evidence>
<feature type="domain" description="Peptidase S1" evidence="14">
    <location>
        <begin position="36"/>
        <end position="256"/>
    </location>
</feature>
<feature type="chain" id="PRO_5008125130" description="trypsin" evidence="13">
    <location>
        <begin position="22"/>
        <end position="273"/>
    </location>
</feature>
<reference evidence="16" key="1">
    <citation type="submission" date="2013-03" db="EMBL/GenBank/DDBJ databases">
        <title>The Genome Sequence of Anopheles christyi ACHKN1017.</title>
        <authorList>
            <consortium name="The Broad Institute Genomics Platform"/>
            <person name="Neafsey D.E."/>
            <person name="Besansky N."/>
            <person name="Walker B."/>
            <person name="Young S.K."/>
            <person name="Zeng Q."/>
            <person name="Gargeya S."/>
            <person name="Fitzgerald M."/>
            <person name="Haas B."/>
            <person name="Abouelleil A."/>
            <person name="Allen A.W."/>
            <person name="Alvarado L."/>
            <person name="Arachchi H.M."/>
            <person name="Berlin A.M."/>
            <person name="Chapman S.B."/>
            <person name="Gainer-Dewar J."/>
            <person name="Goldberg J."/>
            <person name="Griggs A."/>
            <person name="Gujja S."/>
            <person name="Hansen M."/>
            <person name="Howarth C."/>
            <person name="Imamovic A."/>
            <person name="Ireland A."/>
            <person name="Larimer J."/>
            <person name="McCowan C."/>
            <person name="Murphy C."/>
            <person name="Pearson M."/>
            <person name="Poon T.W."/>
            <person name="Priest M."/>
            <person name="Roberts A."/>
            <person name="Saif S."/>
            <person name="Shea T."/>
            <person name="Sisk P."/>
            <person name="Sykes S."/>
            <person name="Wortman J."/>
            <person name="Nusbaum C."/>
            <person name="Birren B."/>
        </authorList>
    </citation>
    <scope>NUCLEOTIDE SEQUENCE [LARGE SCALE GENOMIC DNA]</scope>
    <source>
        <strain evidence="16">ACHKN1017</strain>
    </source>
</reference>
<name>A0A182K7T0_9DIPT</name>
<dbReference type="VEuPathDB" id="VectorBase:ACHR006815"/>
<dbReference type="PRINTS" id="PR00722">
    <property type="entry name" value="CHYMOTRYPSIN"/>
</dbReference>
<accession>A0A182K7T0</accession>
<evidence type="ECO:0000256" key="8">
    <source>
        <dbReference type="ARBA" id="ARBA00023145"/>
    </source>
</evidence>
<dbReference type="STRING" id="43041.A0A182K7T0"/>
<evidence type="ECO:0000256" key="3">
    <source>
        <dbReference type="ARBA" id="ARBA00022670"/>
    </source>
</evidence>
<organism evidence="15 16">
    <name type="scientific">Anopheles christyi</name>
    <dbReference type="NCBI Taxonomy" id="43041"/>
    <lineage>
        <taxon>Eukaryota</taxon>
        <taxon>Metazoa</taxon>
        <taxon>Ecdysozoa</taxon>
        <taxon>Arthropoda</taxon>
        <taxon>Hexapoda</taxon>
        <taxon>Insecta</taxon>
        <taxon>Pterygota</taxon>
        <taxon>Neoptera</taxon>
        <taxon>Endopterygota</taxon>
        <taxon>Diptera</taxon>
        <taxon>Nematocera</taxon>
        <taxon>Culicoidea</taxon>
        <taxon>Culicidae</taxon>
        <taxon>Anophelinae</taxon>
        <taxon>Anopheles</taxon>
    </lineage>
</organism>
<evidence type="ECO:0000313" key="16">
    <source>
        <dbReference type="Proteomes" id="UP000075881"/>
    </source>
</evidence>
<dbReference type="Gene3D" id="2.40.10.10">
    <property type="entry name" value="Trypsin-like serine proteases"/>
    <property type="match status" value="1"/>
</dbReference>
<evidence type="ECO:0000259" key="14">
    <source>
        <dbReference type="PROSITE" id="PS50240"/>
    </source>
</evidence>
<keyword evidence="16" id="KW-1185">Reference proteome</keyword>
<comment type="similarity">
    <text evidence="10">Belongs to the peptidase S1 family. CLIP subfamily.</text>
</comment>
<dbReference type="EnsemblMetazoa" id="ACHR006815-RA">
    <property type="protein sequence ID" value="ACHR006815-PA"/>
    <property type="gene ID" value="ACHR006815"/>
</dbReference>
<dbReference type="Pfam" id="PF00089">
    <property type="entry name" value="Trypsin"/>
    <property type="match status" value="1"/>
</dbReference>
<evidence type="ECO:0000313" key="15">
    <source>
        <dbReference type="EnsemblMetazoa" id="ACHR006815-PA"/>
    </source>
</evidence>
<evidence type="ECO:0000256" key="7">
    <source>
        <dbReference type="ARBA" id="ARBA00022825"/>
    </source>
</evidence>
<reference evidence="15" key="2">
    <citation type="submission" date="2020-05" db="UniProtKB">
        <authorList>
            <consortium name="EnsemblMetazoa"/>
        </authorList>
    </citation>
    <scope>IDENTIFICATION</scope>
    <source>
        <strain evidence="15">ACHKN1017</strain>
    </source>
</reference>
<keyword evidence="3" id="KW-0645">Protease</keyword>